<dbReference type="OrthoDB" id="5322683at2759"/>
<feature type="coiled-coil region" evidence="1">
    <location>
        <begin position="1896"/>
        <end position="2101"/>
    </location>
</feature>
<dbReference type="GO" id="GO:0031267">
    <property type="term" value="F:small GTPase binding"/>
    <property type="evidence" value="ECO:0007669"/>
    <property type="project" value="TreeGrafter"/>
</dbReference>
<dbReference type="PANTHER" id="PTHR19327">
    <property type="entry name" value="GOLGIN"/>
    <property type="match status" value="1"/>
</dbReference>
<feature type="domain" description="GRIP" evidence="3">
    <location>
        <begin position="2136"/>
        <end position="2183"/>
    </location>
</feature>
<evidence type="ECO:0000259" key="3">
    <source>
        <dbReference type="PROSITE" id="PS50913"/>
    </source>
</evidence>
<dbReference type="Pfam" id="PF01465">
    <property type="entry name" value="GRIP"/>
    <property type="match status" value="2"/>
</dbReference>
<feature type="coiled-coil region" evidence="1">
    <location>
        <begin position="296"/>
        <end position="569"/>
    </location>
</feature>
<name>A0A815CBP7_9BILA</name>
<feature type="compositionally biased region" description="Low complexity" evidence="2">
    <location>
        <begin position="21"/>
        <end position="44"/>
    </location>
</feature>
<feature type="coiled-coil region" evidence="1">
    <location>
        <begin position="991"/>
        <end position="1215"/>
    </location>
</feature>
<feature type="coiled-coil region" evidence="1">
    <location>
        <begin position="117"/>
        <end position="176"/>
    </location>
</feature>
<dbReference type="Proteomes" id="UP000663834">
    <property type="component" value="Unassembled WGS sequence"/>
</dbReference>
<dbReference type="PANTHER" id="PTHR19327:SF0">
    <property type="entry name" value="GOLGIN SUBFAMILY A MEMBER 4"/>
    <property type="match status" value="1"/>
</dbReference>
<feature type="coiled-coil region" evidence="1">
    <location>
        <begin position="206"/>
        <end position="268"/>
    </location>
</feature>
<organism evidence="4 5">
    <name type="scientific">Rotaria magnacalcarata</name>
    <dbReference type="NCBI Taxonomy" id="392030"/>
    <lineage>
        <taxon>Eukaryota</taxon>
        <taxon>Metazoa</taxon>
        <taxon>Spiralia</taxon>
        <taxon>Gnathifera</taxon>
        <taxon>Rotifera</taxon>
        <taxon>Eurotatoria</taxon>
        <taxon>Bdelloidea</taxon>
        <taxon>Philodinida</taxon>
        <taxon>Philodinidae</taxon>
        <taxon>Rotaria</taxon>
    </lineage>
</organism>
<accession>A0A815CBP7</accession>
<feature type="coiled-coil region" evidence="1">
    <location>
        <begin position="851"/>
        <end position="948"/>
    </location>
</feature>
<dbReference type="SMART" id="SM00755">
    <property type="entry name" value="Grip"/>
    <property type="match status" value="2"/>
</dbReference>
<dbReference type="Gene3D" id="1.10.287.1490">
    <property type="match status" value="2"/>
</dbReference>
<dbReference type="GO" id="GO:0005794">
    <property type="term" value="C:Golgi apparatus"/>
    <property type="evidence" value="ECO:0007669"/>
    <property type="project" value="TreeGrafter"/>
</dbReference>
<dbReference type="Gene3D" id="1.10.220.60">
    <property type="entry name" value="GRIP domain"/>
    <property type="match status" value="2"/>
</dbReference>
<keyword evidence="1" id="KW-0175">Coiled coil</keyword>
<feature type="coiled-coil region" evidence="1">
    <location>
        <begin position="1330"/>
        <end position="1805"/>
    </location>
</feature>
<evidence type="ECO:0000313" key="4">
    <source>
        <dbReference type="EMBL" id="CAF1285067.1"/>
    </source>
</evidence>
<evidence type="ECO:0000313" key="5">
    <source>
        <dbReference type="Proteomes" id="UP000663834"/>
    </source>
</evidence>
<feature type="compositionally biased region" description="Polar residues" evidence="2">
    <location>
        <begin position="62"/>
        <end position="79"/>
    </location>
</feature>
<evidence type="ECO:0000256" key="2">
    <source>
        <dbReference type="SAM" id="MobiDB-lite"/>
    </source>
</evidence>
<sequence>MFKNLKEKLANQATKTNLNFIPGISSPDSASISRDSDTRTSSITSREDNHENNRTRLDSAASDISQLSVGHNPNTSLNYVSPPRTYYPPSDIESEYGGGDDSDHESHTKIIQMKKILAIYKNKFSQLKHAYDEVEREKEYIKNILQQHQDTSIKRLSELREQIKLDRQAKEQLECLHQKEIRKREYRIEELTLKLNAQQDLIQLPHDVDQQDIQKLREKNSKLESLLSRCNEAMKTNEAKRIEIEKQRDDLNQRLNEKQNVIESMMKDRHSDDISTASLEVQEHFDSDISVLLQDKQRLQENLEAVHLCVRQLENELDSTKQKLKSTDEEFNEKYESLLVKFNEKSDYMQQLVNDKTKLETSNEELQQQIQTLQEDVNQHSDLNLIVSNQQMNIADLTDEVNKLRETINNVDTILPSSQSTDLYEKIQEIINDRQNLSQEIQNDKQQIEQFENEIQKLKETLSNEKEQHFKNIDTLKHEYEERINQLQKSTDDEINQLKFCLTKIQQDYDESTTNVIQLKDTIESQRQEHFEQIASLNREKQNEFDTNIQQLQEDNKHLKAQLEVLEKLKDSSVQSLQDEHRKSIEILTTQFDDTYKERLSTVEDELKTTIAKQTDQINELNSQIDRLEQLSNEQNVKLDQVESEYKQKLSYIEPLEKDLRNLQLSQHEEFNSTTKQLQDNLQQLAELQAKNNQLEKELNDKQNEFDNHQATTKEINKKIKIRFTENEKEISRLNNIIDEIKTNSEFSTEQLEDKQHKVTQLSATINQLEETNQKLNSKYEKLLEDNQNEINALKATNKASNDKIEEKQNEIVQLNSTIDKMKEIDESITAEYENVSKQLVEKQTQITILADELTQKNSKLIEDLERIKKEFDDKSNEVIHLTNTISELQSENTDINKLQSTTTEECEKLKLQLSEKENEIIHLNHVIDEIKAAEENFKAQLDEKRNKITHLTTVTNELTQKTSSLTDDLESIKKEFDDKSSEVIHLTDIISELQSKNTEMNNLQSAANEEYDKLKNQFTEKENEILRLTNIIDEMTRKAAVLTDDLERTKNKLEDKQNTINQLEENNQSLNNKCEKLLEDKDTEVVRLTSLNSQIKESNELTVEEHAKLKNQVEEKHNEILRLTILIEEMKAQNLSSIEQQELVRKLLEEKQNEIVQLRANIDEIQTTTADQSEQLKQTIEILKESQIIDQQLIEQANKEIETLKQNLSDEQSNSVSLKHAQESHIERLTIEHEQLIGNLKFEYVSMINEKIEEIDNLHQQISFQRSRSDSHQDTIEQLRKELHEYDKTVSQQNAQLDHLLDEQKQRTESITRLKNVLNVDATDHDDLLEQLIHKMEQYQLLISESERLNLDLTKQKSEQSNLHNELQQLEQQFDDMKDELNRNKQELAENKQKYGNQLNQLKQAYETLQKDKHSLEVQFENIQTQFTEKTNQCDELEAKFKKTFIEKDEQILKYQQDFNQLQTLNEDLRLESNDLHDEVKSKANEILSLQANVDRIQQILQSKVDQIEQLSQDKTSLAEDNSQKEKLVSEHKHFIEIHAILEEKFNHLLSEKAGLENQLDTIRIQMQTTESNANQAKQEVTNKLQQAEKRIQEIQIEHDSLQSERNSLQNQIVSLRTTNEENTRRIAEFDGQKSIFEEETIEKDRQITERDEQIQELQSTLTQTQENGTKLRKALHKMKETLTNNDQTRAQESEIRLHILTEEYEQKLKEQQEEYSTSLKSITKELNSQIEEKEQQFNRQRQELINKSYQNEDNIKQKIIEAEQRATAAEEQLQAKQADPSLVQELESQIINLQQQLESLSNREADSIPTTDFAAQTSIEDPRLIPSHASSNDSLHTFMFEPTEIDYLKQIVFAYMTGTDRMTMIKVICALLRYTDDEKSLIIDHEKLRQSIEHDSLQSERNSLQNQIVSLRTTNEENTRRIAEFDGQKSIFEEETIEKDRQITERDEQIQELQSTLTQTQENGTKLRKALHKMKETLTNNDQTRAQESEIRLHILTEEYEQKLKEQQEEYSTSLKSITKELNSQIEEKEQQFNRQRQELINKSYQNEDNIKQKIIEAEQRATAAEEQLQAKQADPSLVQELESQIINLQQQLESLSNREADSIPTTDFAAQTSIEDPRLIPSHASSNDSLHTFMFEPTEIDYLKQIVFAYMTGTDRMTMIKVICALLRYTDDEKSLIIDHEKLRQSRWLKTSR</sequence>
<feature type="compositionally biased region" description="Basic and acidic residues" evidence="2">
    <location>
        <begin position="45"/>
        <end position="57"/>
    </location>
</feature>
<feature type="coiled-coil region" evidence="1">
    <location>
        <begin position="604"/>
        <end position="825"/>
    </location>
</feature>
<dbReference type="EMBL" id="CAJNOW010000628">
    <property type="protein sequence ID" value="CAF1285067.1"/>
    <property type="molecule type" value="Genomic_DNA"/>
</dbReference>
<dbReference type="GO" id="GO:0048193">
    <property type="term" value="P:Golgi vesicle transport"/>
    <property type="evidence" value="ECO:0007669"/>
    <property type="project" value="TreeGrafter"/>
</dbReference>
<evidence type="ECO:0000256" key="1">
    <source>
        <dbReference type="SAM" id="Coils"/>
    </source>
</evidence>
<feature type="compositionally biased region" description="Acidic residues" evidence="2">
    <location>
        <begin position="92"/>
        <end position="103"/>
    </location>
</feature>
<dbReference type="InterPro" id="IPR000237">
    <property type="entry name" value="GRIP_dom"/>
</dbReference>
<protein>
    <recommendedName>
        <fullName evidence="3">GRIP domain-containing protein</fullName>
    </recommendedName>
</protein>
<gene>
    <name evidence="4" type="ORF">KQP761_LOCUS3980</name>
</gene>
<reference evidence="4" key="1">
    <citation type="submission" date="2021-02" db="EMBL/GenBank/DDBJ databases">
        <authorList>
            <person name="Nowell W R."/>
        </authorList>
    </citation>
    <scope>NUCLEOTIDE SEQUENCE</scope>
</reference>
<dbReference type="PROSITE" id="PS50913">
    <property type="entry name" value="GRIP"/>
    <property type="match status" value="2"/>
</dbReference>
<dbReference type="SUPFAM" id="SSF101283">
    <property type="entry name" value="GRIP domain"/>
    <property type="match status" value="2"/>
</dbReference>
<feature type="domain" description="GRIP" evidence="3">
    <location>
        <begin position="1840"/>
        <end position="1887"/>
    </location>
</feature>
<feature type="region of interest" description="Disordered" evidence="2">
    <location>
        <begin position="18"/>
        <end position="105"/>
    </location>
</feature>
<proteinExistence type="predicted"/>
<comment type="caution">
    <text evidence="4">The sequence shown here is derived from an EMBL/GenBank/DDBJ whole genome shotgun (WGS) entry which is preliminary data.</text>
</comment>
<feature type="coiled-coil region" evidence="1">
    <location>
        <begin position="1249"/>
        <end position="1304"/>
    </location>
</feature>